<protein>
    <recommendedName>
        <fullName evidence="4">Nitrogen fixation protein FixH</fullName>
    </recommendedName>
</protein>
<keyword evidence="1" id="KW-0472">Membrane</keyword>
<comment type="caution">
    <text evidence="2">The sequence shown here is derived from an EMBL/GenBank/DDBJ whole genome shotgun (WGS) entry which is preliminary data.</text>
</comment>
<proteinExistence type="predicted"/>
<gene>
    <name evidence="2" type="ORF">J2X09_004826</name>
</gene>
<dbReference type="RefSeq" id="WP_204735349.1">
    <property type="nucleotide sequence ID" value="NZ_JAVDWE010000018.1"/>
</dbReference>
<keyword evidence="3" id="KW-1185">Reference proteome</keyword>
<keyword evidence="1" id="KW-0812">Transmembrane</keyword>
<name>A0ABU1VI02_9BURK</name>
<reference evidence="2 3" key="1">
    <citation type="submission" date="2023-07" db="EMBL/GenBank/DDBJ databases">
        <title>Sorghum-associated microbial communities from plants grown in Nebraska, USA.</title>
        <authorList>
            <person name="Schachtman D."/>
        </authorList>
    </citation>
    <scope>NUCLEOTIDE SEQUENCE [LARGE SCALE GENOMIC DNA]</scope>
    <source>
        <strain evidence="2 3">BE240</strain>
    </source>
</reference>
<organism evidence="2 3">
    <name type="scientific">Hydrogenophaga laconesensis</name>
    <dbReference type="NCBI Taxonomy" id="1805971"/>
    <lineage>
        <taxon>Bacteria</taxon>
        <taxon>Pseudomonadati</taxon>
        <taxon>Pseudomonadota</taxon>
        <taxon>Betaproteobacteria</taxon>
        <taxon>Burkholderiales</taxon>
        <taxon>Comamonadaceae</taxon>
        <taxon>Hydrogenophaga</taxon>
    </lineage>
</organism>
<evidence type="ECO:0000256" key="1">
    <source>
        <dbReference type="SAM" id="Phobius"/>
    </source>
</evidence>
<sequence>MNPSTSPAVAAAPVAWWRVPHMWLVVGGPLAVVVASIFTAFIAVRNADPVLDKAEFERDRQAVQVLEGQAKTDALIKLQPAHQARNHAASPVVPREP</sequence>
<accession>A0ABU1VI02</accession>
<keyword evidence="1" id="KW-1133">Transmembrane helix</keyword>
<dbReference type="EMBL" id="JAVDWE010000018">
    <property type="protein sequence ID" value="MDR7097057.1"/>
    <property type="molecule type" value="Genomic_DNA"/>
</dbReference>
<evidence type="ECO:0000313" key="3">
    <source>
        <dbReference type="Proteomes" id="UP001265550"/>
    </source>
</evidence>
<dbReference type="Proteomes" id="UP001265550">
    <property type="component" value="Unassembled WGS sequence"/>
</dbReference>
<feature type="transmembrane region" description="Helical" evidence="1">
    <location>
        <begin position="22"/>
        <end position="44"/>
    </location>
</feature>
<evidence type="ECO:0008006" key="4">
    <source>
        <dbReference type="Google" id="ProtNLM"/>
    </source>
</evidence>
<evidence type="ECO:0000313" key="2">
    <source>
        <dbReference type="EMBL" id="MDR7097057.1"/>
    </source>
</evidence>